<organism evidence="1 2">
    <name type="scientific">Flavobacterium macrobrachii</name>
    <dbReference type="NCBI Taxonomy" id="591204"/>
    <lineage>
        <taxon>Bacteria</taxon>
        <taxon>Pseudomonadati</taxon>
        <taxon>Bacteroidota</taxon>
        <taxon>Flavobacteriia</taxon>
        <taxon>Flavobacteriales</taxon>
        <taxon>Flavobacteriaceae</taxon>
        <taxon>Flavobacterium</taxon>
    </lineage>
</organism>
<proteinExistence type="predicted"/>
<dbReference type="RefSeq" id="WP_187658778.1">
    <property type="nucleotide sequence ID" value="NZ_JACSOD020000305.1"/>
</dbReference>
<accession>A0ABS2CSI4</accession>
<sequence>MKSSILSFFLLLLATHNSCSQEKNTKELNFKNAIEYSIENCSNNINPIIKKINTLLNEGDIDSLSMIEYYNCKNTLKAEIKFINDLSEVDNEIKLKESTIKYFETVDKILDNFILPVITHLNNPNQSEIFDAEKLKQGILLMEKSVTETSELSNNLDMFCAKYKLSRRMSEFEKKELTQKIENLKSELKN</sequence>
<gene>
    <name evidence="1" type="ORF">H9X54_001160</name>
</gene>
<dbReference type="EMBL" id="JACSOD020000305">
    <property type="protein sequence ID" value="MBM6497915.1"/>
    <property type="molecule type" value="Genomic_DNA"/>
</dbReference>
<comment type="caution">
    <text evidence="1">The sequence shown here is derived from an EMBL/GenBank/DDBJ whole genome shotgun (WGS) entry which is preliminary data.</text>
</comment>
<reference evidence="1 2" key="1">
    <citation type="submission" date="2021-02" db="EMBL/GenBank/DDBJ databases">
        <authorList>
            <person name="Jung H.S."/>
            <person name="Chun B.H."/>
            <person name="Jeon C.O."/>
        </authorList>
    </citation>
    <scope>NUCLEOTIDE SEQUENCE [LARGE SCALE GENOMIC DNA]</scope>
    <source>
        <strain evidence="1 2">LMG 25203</strain>
    </source>
</reference>
<protein>
    <submittedName>
        <fullName evidence="1">Uncharacterized protein</fullName>
    </submittedName>
</protein>
<evidence type="ECO:0000313" key="2">
    <source>
        <dbReference type="Proteomes" id="UP000759529"/>
    </source>
</evidence>
<evidence type="ECO:0000313" key="1">
    <source>
        <dbReference type="EMBL" id="MBM6497915.1"/>
    </source>
</evidence>
<dbReference type="Proteomes" id="UP000759529">
    <property type="component" value="Unassembled WGS sequence"/>
</dbReference>
<name>A0ABS2CSI4_9FLAO</name>
<keyword evidence="2" id="KW-1185">Reference proteome</keyword>